<proteinExistence type="predicted"/>
<dbReference type="Gene3D" id="2.140.10.10">
    <property type="entry name" value="Quinoprotein alcohol dehydrogenase-like superfamily"/>
    <property type="match status" value="1"/>
</dbReference>
<dbReference type="SMART" id="SM00564">
    <property type="entry name" value="PQQ"/>
    <property type="match status" value="4"/>
</dbReference>
<keyword evidence="3" id="KW-1185">Reference proteome</keyword>
<dbReference type="OrthoDB" id="4069588at2"/>
<dbReference type="Gene3D" id="2.130.10.10">
    <property type="entry name" value="YVTN repeat-like/Quinoprotein amine dehydrogenase"/>
    <property type="match status" value="1"/>
</dbReference>
<dbReference type="Proteomes" id="UP000244201">
    <property type="component" value="Chromosome"/>
</dbReference>
<dbReference type="InterPro" id="IPR002372">
    <property type="entry name" value="PQQ_rpt_dom"/>
</dbReference>
<organism evidence="2 3">
    <name type="scientific">Streptomyces lunaelactis</name>
    <dbReference type="NCBI Taxonomy" id="1535768"/>
    <lineage>
        <taxon>Bacteria</taxon>
        <taxon>Bacillati</taxon>
        <taxon>Actinomycetota</taxon>
        <taxon>Actinomycetes</taxon>
        <taxon>Kitasatosporales</taxon>
        <taxon>Streptomycetaceae</taxon>
        <taxon>Streptomyces</taxon>
    </lineage>
</organism>
<dbReference type="InterPro" id="IPR011047">
    <property type="entry name" value="Quinoprotein_ADH-like_sf"/>
</dbReference>
<evidence type="ECO:0000313" key="2">
    <source>
        <dbReference type="EMBL" id="AVZ75280.1"/>
    </source>
</evidence>
<dbReference type="PANTHER" id="PTHR34512">
    <property type="entry name" value="CELL SURFACE PROTEIN"/>
    <property type="match status" value="1"/>
</dbReference>
<reference evidence="2 3" key="1">
    <citation type="submission" date="2018-01" db="EMBL/GenBank/DDBJ databases">
        <title>Complete genome sequence of Streptomyces lunaelactis MM109T, a Ferroverdin A producer isolated from cave moonmilk deposits.</title>
        <authorList>
            <person name="Naome A."/>
            <person name="Martinet L."/>
            <person name="Maciejewska M."/>
            <person name="Anderssen S."/>
            <person name="Adam D."/>
            <person name="Tenconi E."/>
            <person name="Deflandre B."/>
            <person name="Arguelles-Arias A."/>
            <person name="Calusinska M."/>
            <person name="Copieters W."/>
            <person name="Karim L."/>
            <person name="Hanikenne M."/>
            <person name="Baurain D."/>
            <person name="van Wezel G."/>
            <person name="Smargiasso N."/>
            <person name="de Pauw E."/>
            <person name="Delfosse P."/>
            <person name="Rigali S."/>
        </authorList>
    </citation>
    <scope>NUCLEOTIDE SEQUENCE [LARGE SCALE GENOMIC DNA]</scope>
    <source>
        <strain evidence="2 3">MM109</strain>
    </source>
</reference>
<dbReference type="Pfam" id="PF13360">
    <property type="entry name" value="PQQ_2"/>
    <property type="match status" value="2"/>
</dbReference>
<name>A0A2R4T833_9ACTN</name>
<evidence type="ECO:0000259" key="1">
    <source>
        <dbReference type="Pfam" id="PF13360"/>
    </source>
</evidence>
<accession>A0A2R4T833</accession>
<dbReference type="InterPro" id="IPR018391">
    <property type="entry name" value="PQQ_b-propeller_rpt"/>
</dbReference>
<dbReference type="InterPro" id="IPR015943">
    <property type="entry name" value="WD40/YVTN_repeat-like_dom_sf"/>
</dbReference>
<feature type="domain" description="Pyrrolo-quinoline quinone repeat" evidence="1">
    <location>
        <begin position="51"/>
        <end position="245"/>
    </location>
</feature>
<dbReference type="KEGG" id="slk:SLUN_26860"/>
<sequence length="422" mass="44537">MLTGVVAGVVGLAVGGGAGYGLAPGDSDKTPATAAPAPKRSPIAGLPPVPVWKYEHPAEAGQFSASVHQGRVLVLTGREQSAGIDLRTGRPLWQRTQAAALSRALPVDGELCFVDAPDAFLWIAVRDGQVRHRVAKTTLAGPGETLTLTGTAGWDGTTVWMTGRVKKGAALLSYLFAYDLAAREWLWRTPVAAGAPPDGPQYDVVAVRPADIVVRQDARTITPAQRTAAKGTSVLFAFDRKTGKKLRSFRLAGVHPSAALVGDASDRLFASSAGELHAYNSRTAARLWRVARAKAAPGETGVFAFGSGILSGPMLYAANRHQEVAAVDTANGRQLWRRSTEAPATSEIPGTAFSGSGRTVLAYDSVQLTAFAARDGKRLWKFQEAGAEDSGTDAPRYRPLTGGSGRNLVVRRGRTFYALPVD</sequence>
<evidence type="ECO:0000313" key="3">
    <source>
        <dbReference type="Proteomes" id="UP000244201"/>
    </source>
</evidence>
<feature type="domain" description="Pyrrolo-quinoline quinone repeat" evidence="1">
    <location>
        <begin position="273"/>
        <end position="390"/>
    </location>
</feature>
<dbReference type="AlphaFoldDB" id="A0A2R4T833"/>
<gene>
    <name evidence="2" type="ORF">SLUN_26860</name>
</gene>
<dbReference type="EMBL" id="CP026304">
    <property type="protein sequence ID" value="AVZ75280.1"/>
    <property type="molecule type" value="Genomic_DNA"/>
</dbReference>
<dbReference type="PANTHER" id="PTHR34512:SF30">
    <property type="entry name" value="OUTER MEMBRANE PROTEIN ASSEMBLY FACTOR BAMB"/>
    <property type="match status" value="1"/>
</dbReference>
<dbReference type="SUPFAM" id="SSF50998">
    <property type="entry name" value="Quinoprotein alcohol dehydrogenase-like"/>
    <property type="match status" value="2"/>
</dbReference>
<protein>
    <recommendedName>
        <fullName evidence="1">Pyrrolo-quinoline quinone repeat domain-containing protein</fullName>
    </recommendedName>
</protein>